<organism evidence="1 2">
    <name type="scientific">Gordonia phage GTE6</name>
    <dbReference type="NCBI Taxonomy" id="1647474"/>
    <lineage>
        <taxon>Viruses</taxon>
        <taxon>Duplodnaviria</taxon>
        <taxon>Heunggongvirae</taxon>
        <taxon>Uroviricota</taxon>
        <taxon>Caudoviricetes</taxon>
        <taxon>Stackebrandtviridae</taxon>
        <taxon>Schenleyvirinae</taxon>
        <taxon>Dexdertvirus</taxon>
        <taxon>Dexdertvirus GTE6</taxon>
    </lineage>
</organism>
<dbReference type="EMBL" id="KR053200">
    <property type="protein sequence ID" value="AKI28703.1"/>
    <property type="molecule type" value="Genomic_DNA"/>
</dbReference>
<protein>
    <submittedName>
        <fullName evidence="1">Uncharacterized protein</fullName>
    </submittedName>
</protein>
<keyword evidence="2" id="KW-1185">Reference proteome</keyword>
<dbReference type="RefSeq" id="YP_009188429.1">
    <property type="nucleotide sequence ID" value="NC_028665.1"/>
</dbReference>
<proteinExistence type="predicted"/>
<gene>
    <name evidence="1" type="ORF">GTE6_61</name>
</gene>
<accession>A0A0K0MXD0</accession>
<name>A0A0K0MXD0_9CAUD</name>
<dbReference type="GeneID" id="26516845"/>
<dbReference type="OrthoDB" id="40369at10239"/>
<evidence type="ECO:0000313" key="1">
    <source>
        <dbReference type="EMBL" id="AKI28703.1"/>
    </source>
</evidence>
<sequence length="54" mass="5943">MTDERTHPAGIPWCRQCGHANLLHGEDGCLVRSCSCWRTADSLSSITVYPPTDP</sequence>
<dbReference type="KEGG" id="vg:26516845"/>
<dbReference type="Proteomes" id="UP000202434">
    <property type="component" value="Segment"/>
</dbReference>
<evidence type="ECO:0000313" key="2">
    <source>
        <dbReference type="Proteomes" id="UP000202434"/>
    </source>
</evidence>
<reference evidence="1 2" key="1">
    <citation type="journal article" date="2015" name="PLoS ONE">
        <title>Lysis to Kill: Evaluation of the Lytic Abilities, and Genomics of Nine Bacteriophages Infective for Gordonia spp. and Their Potential Use in Activated Sludge Foam Biocontrol.</title>
        <authorList>
            <person name="Dyson Z.A."/>
            <person name="Tucci J."/>
            <person name="Seviour R.J."/>
            <person name="Petrovski S."/>
        </authorList>
    </citation>
    <scope>NUCLEOTIDE SEQUENCE [LARGE SCALE GENOMIC DNA]</scope>
</reference>